<feature type="transmembrane region" description="Helical" evidence="1">
    <location>
        <begin position="20"/>
        <end position="39"/>
    </location>
</feature>
<evidence type="ECO:0000313" key="3">
    <source>
        <dbReference type="Proteomes" id="UP001162131"/>
    </source>
</evidence>
<organism evidence="2 3">
    <name type="scientific">Blepharisma stoltei</name>
    <dbReference type="NCBI Taxonomy" id="1481888"/>
    <lineage>
        <taxon>Eukaryota</taxon>
        <taxon>Sar</taxon>
        <taxon>Alveolata</taxon>
        <taxon>Ciliophora</taxon>
        <taxon>Postciliodesmatophora</taxon>
        <taxon>Heterotrichea</taxon>
        <taxon>Heterotrichida</taxon>
        <taxon>Blepharismidae</taxon>
        <taxon>Blepharisma</taxon>
    </lineage>
</organism>
<keyword evidence="3" id="KW-1185">Reference proteome</keyword>
<keyword evidence="1" id="KW-0472">Membrane</keyword>
<evidence type="ECO:0000256" key="1">
    <source>
        <dbReference type="SAM" id="Phobius"/>
    </source>
</evidence>
<evidence type="ECO:0000313" key="2">
    <source>
        <dbReference type="EMBL" id="CAG9311593.1"/>
    </source>
</evidence>
<gene>
    <name evidence="2" type="ORF">BSTOLATCC_MIC3881</name>
</gene>
<feature type="transmembrane region" description="Helical" evidence="1">
    <location>
        <begin position="45"/>
        <end position="65"/>
    </location>
</feature>
<dbReference type="AlphaFoldDB" id="A0AAU9IHD7"/>
<dbReference type="EMBL" id="CAJZBQ010000004">
    <property type="protein sequence ID" value="CAG9311593.1"/>
    <property type="molecule type" value="Genomic_DNA"/>
</dbReference>
<name>A0AAU9IHD7_9CILI</name>
<keyword evidence="1" id="KW-0812">Transmembrane</keyword>
<keyword evidence="1" id="KW-1133">Transmembrane helix</keyword>
<comment type="caution">
    <text evidence="2">The sequence shown here is derived from an EMBL/GenBank/DDBJ whole genome shotgun (WGS) entry which is preliminary data.</text>
</comment>
<dbReference type="Proteomes" id="UP001162131">
    <property type="component" value="Unassembled WGS sequence"/>
</dbReference>
<sequence length="174" mass="19388">MAELGDNSSLLRSKIQKIKYQSAFYVLSFLVPNLLIIFASYEIRAIGFAVVTMLPYLILGLFGYFSIRTGNSFLFAIYGILAIVLSVLNVVLVIFSIISLAWASFEYGSICPNRHDEDCNFSRGIVMLLMILNILTIVIGTLFAILLAFSAKYGIQCRRLIDESPVAQGYVSYV</sequence>
<proteinExistence type="predicted"/>
<protein>
    <submittedName>
        <fullName evidence="2">Uncharacterized protein</fullName>
    </submittedName>
</protein>
<feature type="transmembrane region" description="Helical" evidence="1">
    <location>
        <begin position="77"/>
        <end position="105"/>
    </location>
</feature>
<accession>A0AAU9IHD7</accession>
<feature type="transmembrane region" description="Helical" evidence="1">
    <location>
        <begin position="125"/>
        <end position="149"/>
    </location>
</feature>
<reference evidence="2" key="1">
    <citation type="submission" date="2021-09" db="EMBL/GenBank/DDBJ databases">
        <authorList>
            <consortium name="AG Swart"/>
            <person name="Singh M."/>
            <person name="Singh A."/>
            <person name="Seah K."/>
            <person name="Emmerich C."/>
        </authorList>
    </citation>
    <scope>NUCLEOTIDE SEQUENCE</scope>
    <source>
        <strain evidence="2">ATCC30299</strain>
    </source>
</reference>